<keyword evidence="2" id="KW-0167">Capsid protein</keyword>
<feature type="compositionally biased region" description="Low complexity" evidence="1">
    <location>
        <begin position="1"/>
        <end position="17"/>
    </location>
</feature>
<dbReference type="GO" id="GO:0019028">
    <property type="term" value="C:viral capsid"/>
    <property type="evidence" value="ECO:0007669"/>
    <property type="project" value="UniProtKB-KW"/>
</dbReference>
<reference evidence="2" key="1">
    <citation type="journal article" date="2021" name="J. Gen. Plant Pathol.">
        <title>Identification of genome sequences of novel partitiviruses in the quinoa (Chenopodium quinoa) transcriptome datasets.</title>
        <authorList>
            <person name="Park D."/>
            <person name="Hahn Y."/>
        </authorList>
    </citation>
    <scope>NUCLEOTIDE SEQUENCE</scope>
    <source>
        <strain evidence="2">Cq4</strain>
    </source>
</reference>
<organism evidence="2">
    <name type="scientific">Quinoa-associated deltapartitivirus 2</name>
    <dbReference type="NCBI Taxonomy" id="2824809"/>
    <lineage>
        <taxon>Viruses</taxon>
        <taxon>Riboviria</taxon>
        <taxon>Orthornavirae</taxon>
        <taxon>Pisuviricota</taxon>
        <taxon>Duplopiviricetes</taxon>
        <taxon>Durnavirales</taxon>
        <taxon>Partitiviridae</taxon>
        <taxon>Deltapartitivirus</taxon>
    </lineage>
</organism>
<name>A0A8D9UGS3_9VIRU</name>
<feature type="region of interest" description="Disordered" evidence="1">
    <location>
        <begin position="1"/>
        <end position="42"/>
    </location>
</feature>
<evidence type="ECO:0000256" key="1">
    <source>
        <dbReference type="SAM" id="MobiDB-lite"/>
    </source>
</evidence>
<gene>
    <name evidence="2" type="primary">CP</name>
</gene>
<proteinExistence type="predicted"/>
<dbReference type="EMBL" id="BK013318">
    <property type="protein sequence ID" value="DAD54824.1"/>
    <property type="molecule type" value="Genomic_RNA"/>
</dbReference>
<sequence>MDSTDNTLPTETPVTTTSQKRPNKEHASSGPHKKNISRKGDQSASDYLLDQNRIGWINHQPIGKRRYIALRLETIMNSLLTLYTTFFKTHTHHFHRALEKATNNMVDKDTSVYAATVYLTHWLFDTYRTIRESVKKLDPIAFNEYYWQEVPTNSDVYDNFLSSLNSALRPTQINFNTAEEMYIPVYTLSQLDWTRNIPFPWSKSHFDYTSFLTITQIMENKKLCTLTPLSSDPTGRPSWLFDWHSKGTEVYAWFPMENNFNFVDVTIAYIIGVACSPKLGSCDRDEWVNLNPATINLNALSLNNVERKTSRTWRGNSEVRTFEAESNVAIPHVTETDNTKFRASNKGPYKIKSALSSEEEVSSSSIEDTDTTVPSSPRIQTRSSSTLTMDKGVHRVRIIDFCYNGQIVMRIDDTTRVAAFKKFLS</sequence>
<protein>
    <submittedName>
        <fullName evidence="2">Coat protein</fullName>
    </submittedName>
</protein>
<evidence type="ECO:0000313" key="2">
    <source>
        <dbReference type="EMBL" id="DAD54824.1"/>
    </source>
</evidence>
<keyword evidence="2" id="KW-0946">Virion</keyword>
<feature type="compositionally biased region" description="Polar residues" evidence="1">
    <location>
        <begin position="371"/>
        <end position="386"/>
    </location>
</feature>
<feature type="region of interest" description="Disordered" evidence="1">
    <location>
        <begin position="360"/>
        <end position="386"/>
    </location>
</feature>
<accession>A0A8D9UGS3</accession>